<dbReference type="InterPro" id="IPR029123">
    <property type="entry name" value="RBM39_linker"/>
</dbReference>
<dbReference type="OrthoDB" id="8123449at2759"/>
<dbReference type="Pfam" id="PF15519">
    <property type="entry name" value="RBM39linker"/>
    <property type="match status" value="1"/>
</dbReference>
<dbReference type="AlphaFoldDB" id="A0A835WVU3"/>
<dbReference type="GO" id="GO:0003723">
    <property type="term" value="F:RNA binding"/>
    <property type="evidence" value="ECO:0007669"/>
    <property type="project" value="UniProtKB-UniRule"/>
</dbReference>
<dbReference type="InterPro" id="IPR006509">
    <property type="entry name" value="RBM39_SF"/>
</dbReference>
<dbReference type="SMART" id="SM00360">
    <property type="entry name" value="RRM"/>
    <property type="match status" value="3"/>
</dbReference>
<dbReference type="GO" id="GO:0006397">
    <property type="term" value="P:mRNA processing"/>
    <property type="evidence" value="ECO:0007669"/>
    <property type="project" value="InterPro"/>
</dbReference>
<dbReference type="PROSITE" id="PS50102">
    <property type="entry name" value="RRM"/>
    <property type="match status" value="3"/>
</dbReference>
<accession>A0A835WVU3</accession>
<feature type="domain" description="RRM" evidence="5">
    <location>
        <begin position="140"/>
        <end position="217"/>
    </location>
</feature>
<dbReference type="CDD" id="cd12283">
    <property type="entry name" value="RRM1_RBM39_like"/>
    <property type="match status" value="1"/>
</dbReference>
<dbReference type="Gene3D" id="3.30.70.330">
    <property type="match status" value="3"/>
</dbReference>
<dbReference type="InterPro" id="IPR012677">
    <property type="entry name" value="Nucleotide-bd_a/b_plait_sf"/>
</dbReference>
<evidence type="ECO:0000313" key="7">
    <source>
        <dbReference type="Proteomes" id="UP000613740"/>
    </source>
</evidence>
<proteinExistence type="predicted"/>
<feature type="domain" description="RRM" evidence="5">
    <location>
        <begin position="17"/>
        <end position="94"/>
    </location>
</feature>
<feature type="domain" description="RRM" evidence="5">
    <location>
        <begin position="341"/>
        <end position="429"/>
    </location>
</feature>
<dbReference type="InterPro" id="IPR000504">
    <property type="entry name" value="RRM_dom"/>
</dbReference>
<keyword evidence="7" id="KW-1185">Reference proteome</keyword>
<dbReference type="EMBL" id="JAEHOD010000002">
    <property type="protein sequence ID" value="KAG2454354.1"/>
    <property type="molecule type" value="Genomic_DNA"/>
</dbReference>
<dbReference type="SUPFAM" id="SSF54928">
    <property type="entry name" value="RNA-binding domain, RBD"/>
    <property type="match status" value="3"/>
</dbReference>
<evidence type="ECO:0000256" key="3">
    <source>
        <dbReference type="ARBA" id="ARBA00022884"/>
    </source>
</evidence>
<dbReference type="Proteomes" id="UP000613740">
    <property type="component" value="Unassembled WGS sequence"/>
</dbReference>
<comment type="caution">
    <text evidence="6">The sequence shown here is derived from an EMBL/GenBank/DDBJ whole genome shotgun (WGS) entry which is preliminary data.</text>
</comment>
<dbReference type="Pfam" id="PF00076">
    <property type="entry name" value="RRM_1"/>
    <property type="match status" value="3"/>
</dbReference>
<keyword evidence="2" id="KW-0677">Repeat</keyword>
<evidence type="ECO:0000259" key="5">
    <source>
        <dbReference type="PROSITE" id="PS50102"/>
    </source>
</evidence>
<name>A0A835WVU3_9CHLO</name>
<protein>
    <recommendedName>
        <fullName evidence="5">RRM domain-containing protein</fullName>
    </recommendedName>
</protein>
<dbReference type="CDD" id="cd12285">
    <property type="entry name" value="RRM3_RBM39_like"/>
    <property type="match status" value="1"/>
</dbReference>
<dbReference type="InterPro" id="IPR035979">
    <property type="entry name" value="RBD_domain_sf"/>
</dbReference>
<evidence type="ECO:0000256" key="1">
    <source>
        <dbReference type="ARBA" id="ARBA00022553"/>
    </source>
</evidence>
<dbReference type="CDD" id="cd00590">
    <property type="entry name" value="RRM_SF"/>
    <property type="match status" value="1"/>
</dbReference>
<reference evidence="6" key="1">
    <citation type="journal article" date="2020" name="bioRxiv">
        <title>Comparative genomics of Chlamydomonas.</title>
        <authorList>
            <person name="Craig R.J."/>
            <person name="Hasan A.R."/>
            <person name="Ness R.W."/>
            <person name="Keightley P.D."/>
        </authorList>
    </citation>
    <scope>NUCLEOTIDE SEQUENCE</scope>
    <source>
        <strain evidence="6">CCAP 11/173</strain>
    </source>
</reference>
<evidence type="ECO:0000256" key="4">
    <source>
        <dbReference type="PROSITE-ProRule" id="PRU00176"/>
    </source>
</evidence>
<evidence type="ECO:0000313" key="6">
    <source>
        <dbReference type="EMBL" id="KAG2454354.1"/>
    </source>
</evidence>
<keyword evidence="3 4" id="KW-0694">RNA-binding</keyword>
<sequence length="440" mass="46257">MAREKEKELRELERATRTIFVFNLSLKAEERDLFQFFSKVGRVVDIRLITDKNTKKSRGLAYVEFARVEEVLAAVALTGQPLRGQPVMIKASEAEKNMAWEAAQQQKQCTQAAAQQLLASVSGGASATVLHSASAAYNACWLNVSGLHPDLGDAEVSQLFAPFGQLRAVHVIRDVTGQNTGAAHLHYATTDAAARAMAHWHGRKLMECVLTVVAGTGPVAASATGAAGLLPGMMQQGGGLAAAVAPSAGAAAAVTSVQGAVITTGELDEDDEGGGIKMSAQGRVALMSRLAGSRLGLKTPATHVTAAGLPASMPAPGQLTVDSALLMKQGVLGPSSPIATPCLLLKNMFDPAGQGASAAELAALAAEVEADVRDEGSRFGEVVHVWVDARSKGFVYLRYSSTQAAEAAHRALHGRWYGGRQLVAEYQFAQVYSTHFKLSK</sequence>
<keyword evidence="1" id="KW-0597">Phosphoprotein</keyword>
<dbReference type="PANTHER" id="PTHR48036">
    <property type="entry name" value="SPLICING FACTOR (PAD-1), PUTATIVE (AFU_ORTHOLOGUE AFUA_1G15810)-RELATED"/>
    <property type="match status" value="1"/>
</dbReference>
<dbReference type="GO" id="GO:0005634">
    <property type="term" value="C:nucleus"/>
    <property type="evidence" value="ECO:0007669"/>
    <property type="project" value="InterPro"/>
</dbReference>
<organism evidence="6 7">
    <name type="scientific">Chlamydomonas schloesseri</name>
    <dbReference type="NCBI Taxonomy" id="2026947"/>
    <lineage>
        <taxon>Eukaryota</taxon>
        <taxon>Viridiplantae</taxon>
        <taxon>Chlorophyta</taxon>
        <taxon>core chlorophytes</taxon>
        <taxon>Chlorophyceae</taxon>
        <taxon>CS clade</taxon>
        <taxon>Chlamydomonadales</taxon>
        <taxon>Chlamydomonadaceae</taxon>
        <taxon>Chlamydomonas</taxon>
    </lineage>
</organism>
<dbReference type="NCBIfam" id="TIGR01622">
    <property type="entry name" value="SF-CC1"/>
    <property type="match status" value="1"/>
</dbReference>
<evidence type="ECO:0000256" key="2">
    <source>
        <dbReference type="ARBA" id="ARBA00022737"/>
    </source>
</evidence>
<gene>
    <name evidence="6" type="ORF">HYH02_001379</name>
</gene>